<evidence type="ECO:0000313" key="3">
    <source>
        <dbReference type="Proteomes" id="UP000006281"/>
    </source>
</evidence>
<dbReference type="InterPro" id="IPR013022">
    <property type="entry name" value="Xyl_isomerase-like_TIM-brl"/>
</dbReference>
<feature type="domain" description="Xylose isomerase-like TIM barrel" evidence="1">
    <location>
        <begin position="20"/>
        <end position="169"/>
    </location>
</feature>
<dbReference type="EMBL" id="HE804045">
    <property type="protein sequence ID" value="CCH35536.1"/>
    <property type="molecule type" value="Genomic_DNA"/>
</dbReference>
<dbReference type="Gene3D" id="3.20.20.150">
    <property type="entry name" value="Divalent-metal-dependent TIM barrel enzymes"/>
    <property type="match status" value="1"/>
</dbReference>
<dbReference type="PANTHER" id="PTHR12110">
    <property type="entry name" value="HYDROXYPYRUVATE ISOMERASE"/>
    <property type="match status" value="1"/>
</dbReference>
<dbReference type="PANTHER" id="PTHR12110:SF41">
    <property type="entry name" value="INOSOSE DEHYDRATASE"/>
    <property type="match status" value="1"/>
</dbReference>
<keyword evidence="3" id="KW-1185">Reference proteome</keyword>
<reference evidence="2 3" key="1">
    <citation type="journal article" date="2012" name="BMC Genomics">
        <title>Complete genome sequence of Saccharothrix espanaensis DSM 44229T and comparison to the other completely sequenced Pseudonocardiaceae.</title>
        <authorList>
            <person name="Strobel T."/>
            <person name="Al-Dilaimi A."/>
            <person name="Blom J."/>
            <person name="Gessner A."/>
            <person name="Kalinowski J."/>
            <person name="Luzhetska M."/>
            <person name="Puhler A."/>
            <person name="Szczepanowski R."/>
            <person name="Bechthold A."/>
            <person name="Ruckert C."/>
        </authorList>
    </citation>
    <scope>NUCLEOTIDE SEQUENCE [LARGE SCALE GENOMIC DNA]</scope>
    <source>
        <strain evidence="3">ATCC 51144 / DSM 44229 / JCM 9112 / NBRC 15066 / NRRL 15764</strain>
    </source>
</reference>
<dbReference type="GO" id="GO:0016853">
    <property type="term" value="F:isomerase activity"/>
    <property type="evidence" value="ECO:0007669"/>
    <property type="project" value="UniProtKB-KW"/>
</dbReference>
<accession>K0KBD1</accession>
<keyword evidence="2" id="KW-0413">Isomerase</keyword>
<dbReference type="Pfam" id="PF01261">
    <property type="entry name" value="AP_endonuc_2"/>
    <property type="match status" value="1"/>
</dbReference>
<protein>
    <submittedName>
        <fullName evidence="2">Xylose isomerase domain-containing protein</fullName>
    </submittedName>
</protein>
<dbReference type="OrthoDB" id="9815124at2"/>
<evidence type="ECO:0000313" key="2">
    <source>
        <dbReference type="EMBL" id="CCH35536.1"/>
    </source>
</evidence>
<dbReference type="BioCyc" id="SESP1179773:BN6_RS40315-MONOMER"/>
<dbReference type="RefSeq" id="WP_015105643.1">
    <property type="nucleotide sequence ID" value="NC_019673.1"/>
</dbReference>
<dbReference type="PATRIC" id="fig|1179773.3.peg.8398"/>
<dbReference type="InterPro" id="IPR036237">
    <property type="entry name" value="Xyl_isomerase-like_sf"/>
</dbReference>
<dbReference type="KEGG" id="sesp:BN6_83190"/>
<name>K0KBD1_SACES</name>
<proteinExistence type="predicted"/>
<dbReference type="Proteomes" id="UP000006281">
    <property type="component" value="Chromosome"/>
</dbReference>
<evidence type="ECO:0000259" key="1">
    <source>
        <dbReference type="Pfam" id="PF01261"/>
    </source>
</evidence>
<dbReference type="InterPro" id="IPR050312">
    <property type="entry name" value="IolE/XylAMocC-like"/>
</dbReference>
<dbReference type="AlphaFoldDB" id="K0KBD1"/>
<dbReference type="eggNOG" id="COG1082">
    <property type="taxonomic scope" value="Bacteria"/>
</dbReference>
<dbReference type="HOGENOM" id="CLU_070551_0_0_11"/>
<sequence length="256" mass="27267">MLVPGLVSVTFRALSVAEVVDLARSCGLWTVEWGGDVHVPMHDLAGARDARNRCADAGLSVSAYGSYYRAGSTDPAEWPAAVAAAAELGAPRIRLWAGTTGSAGTSAGQRSRVVAAIRDAAEFAEDYGIRIAVEHHRDTLTDTLESANRLYAEVGHGSVVPYWQPRGAQDVASAVEEVRTLLPRLTTAHVFSWGAGGGCDRLPLAAREDLWRPVLAELARDGVDRHVLLAFVADDSPERFRADAAVLLEWVNAAAA</sequence>
<gene>
    <name evidence="2" type="ordered locus">BN6_83190</name>
</gene>
<dbReference type="STRING" id="1179773.BN6_83190"/>
<organism evidence="2 3">
    <name type="scientific">Saccharothrix espanaensis (strain ATCC 51144 / DSM 44229 / JCM 9112 / NBRC 15066 / NRRL 15764)</name>
    <dbReference type="NCBI Taxonomy" id="1179773"/>
    <lineage>
        <taxon>Bacteria</taxon>
        <taxon>Bacillati</taxon>
        <taxon>Actinomycetota</taxon>
        <taxon>Actinomycetes</taxon>
        <taxon>Pseudonocardiales</taxon>
        <taxon>Pseudonocardiaceae</taxon>
        <taxon>Saccharothrix</taxon>
    </lineage>
</organism>
<dbReference type="SUPFAM" id="SSF51658">
    <property type="entry name" value="Xylose isomerase-like"/>
    <property type="match status" value="1"/>
</dbReference>